<evidence type="ECO:0000256" key="3">
    <source>
        <dbReference type="ARBA" id="ARBA00022475"/>
    </source>
</evidence>
<feature type="transmembrane region" description="Helical" evidence="7">
    <location>
        <begin position="351"/>
        <end position="374"/>
    </location>
</feature>
<name>A0A168QN46_9CLOT</name>
<evidence type="ECO:0000313" key="10">
    <source>
        <dbReference type="EMBL" id="OBR92375.1"/>
    </source>
</evidence>
<feature type="domain" description="Major facilitator superfamily (MFS) profile" evidence="8">
    <location>
        <begin position="1"/>
        <end position="405"/>
    </location>
</feature>
<feature type="transmembrane region" description="Helical" evidence="7">
    <location>
        <begin position="51"/>
        <end position="72"/>
    </location>
</feature>
<keyword evidence="2" id="KW-0813">Transport</keyword>
<dbReference type="InterPro" id="IPR010290">
    <property type="entry name" value="TM_effector"/>
</dbReference>
<evidence type="ECO:0000256" key="2">
    <source>
        <dbReference type="ARBA" id="ARBA00022448"/>
    </source>
</evidence>
<keyword evidence="3" id="KW-1003">Cell membrane</keyword>
<dbReference type="SUPFAM" id="SSF103473">
    <property type="entry name" value="MFS general substrate transporter"/>
    <property type="match status" value="1"/>
</dbReference>
<keyword evidence="5 7" id="KW-1133">Transmembrane helix</keyword>
<feature type="transmembrane region" description="Helical" evidence="7">
    <location>
        <begin position="179"/>
        <end position="198"/>
    </location>
</feature>
<organism evidence="9 11">
    <name type="scientific">Clostridium coskatii</name>
    <dbReference type="NCBI Taxonomy" id="1705578"/>
    <lineage>
        <taxon>Bacteria</taxon>
        <taxon>Bacillati</taxon>
        <taxon>Bacillota</taxon>
        <taxon>Clostridia</taxon>
        <taxon>Eubacteriales</taxon>
        <taxon>Clostridiaceae</taxon>
        <taxon>Clostridium</taxon>
    </lineage>
</organism>
<feature type="transmembrane region" description="Helical" evidence="7">
    <location>
        <begin position="150"/>
        <end position="173"/>
    </location>
</feature>
<protein>
    <submittedName>
        <fullName evidence="9 10">Bacilysin exporter BacE</fullName>
    </submittedName>
</protein>
<dbReference type="Proteomes" id="UP000093694">
    <property type="component" value="Unassembled WGS sequence"/>
</dbReference>
<dbReference type="InterPro" id="IPR020846">
    <property type="entry name" value="MFS_dom"/>
</dbReference>
<dbReference type="EMBL" id="LITQ01000033">
    <property type="protein sequence ID" value="OAA89374.1"/>
    <property type="molecule type" value="Genomic_DNA"/>
</dbReference>
<proteinExistence type="predicted"/>
<feature type="transmembrane region" description="Helical" evidence="7">
    <location>
        <begin position="317"/>
        <end position="339"/>
    </location>
</feature>
<keyword evidence="6 7" id="KW-0472">Membrane</keyword>
<comment type="subcellular location">
    <subcellularLocation>
        <location evidence="1">Cell membrane</location>
        <topology evidence="1">Multi-pass membrane protein</topology>
    </subcellularLocation>
</comment>
<sequence length="408" mass="45707">MKLISKLNSTFSALKHRNFRYFWTGQCISLMGTWIQRTAQAWLVYSITKSAFLLGLLGVFQFGPVFLFSLFIGVFIDRFSKKKLLILTQVIFMVQSLVLAYLVWIHVVKYWHIAVLAVIFGFAQTIDLPVRQSFYVELVGKEDLMNAISLNSTVINLAKIVGPSIAGILMVKLGTTTCFFINGISFIPVIYGICRIKVKENKLKKNNQNVIKEIKDGIKYITDNDILKFTVLLMIIVCVFSANSEVIIPVFTSEILKMGAKEYSFLLSAFGVGALSGAIFMVLRSKHGLSKTIQIGDAILISIVQIFTYFFRQYYIVAILIVFIGFFYLTFLNMSNSILQLNITNEYRGRVMSIYSLVTSGSAPIGNSFAGAVMQQAGAGFGYFTCGIFTLLLTIALLIMKSKSKNRI</sequence>
<keyword evidence="4 7" id="KW-0812">Transmembrane</keyword>
<gene>
    <name evidence="9" type="primary">bacE</name>
    <name evidence="10" type="ORF">CLCOS_30390</name>
    <name evidence="9" type="ORF">WX73_02233</name>
</gene>
<evidence type="ECO:0000256" key="6">
    <source>
        <dbReference type="ARBA" id="ARBA00023136"/>
    </source>
</evidence>
<evidence type="ECO:0000256" key="4">
    <source>
        <dbReference type="ARBA" id="ARBA00022692"/>
    </source>
</evidence>
<evidence type="ECO:0000256" key="1">
    <source>
        <dbReference type="ARBA" id="ARBA00004651"/>
    </source>
</evidence>
<comment type="caution">
    <text evidence="9">The sequence shown here is derived from an EMBL/GenBank/DDBJ whole genome shotgun (WGS) entry which is preliminary data.</text>
</comment>
<evidence type="ECO:0000313" key="12">
    <source>
        <dbReference type="Proteomes" id="UP000093694"/>
    </source>
</evidence>
<dbReference type="AlphaFoldDB" id="A0A168QN46"/>
<dbReference type="PANTHER" id="PTHR23513:SF11">
    <property type="entry name" value="STAPHYLOFERRIN A TRANSPORTER"/>
    <property type="match status" value="1"/>
</dbReference>
<dbReference type="PANTHER" id="PTHR23513">
    <property type="entry name" value="INTEGRAL MEMBRANE EFFLUX PROTEIN-RELATED"/>
    <property type="match status" value="1"/>
</dbReference>
<dbReference type="GO" id="GO:0005886">
    <property type="term" value="C:plasma membrane"/>
    <property type="evidence" value="ECO:0007669"/>
    <property type="project" value="UniProtKB-SubCell"/>
</dbReference>
<evidence type="ECO:0000259" key="8">
    <source>
        <dbReference type="PROSITE" id="PS50850"/>
    </source>
</evidence>
<reference evidence="10 12" key="2">
    <citation type="journal article" date="2016" name="Front. Microbiol.">
        <title>Industrial Acetogenic Biocatalysts: A Comparative Metabolic and Genomic Analysis.</title>
        <authorList>
            <person name="Bengelsdorf F."/>
            <person name="Poehlein A."/>
            <person name="Sonja S."/>
            <person name="Erz C."/>
            <person name="Hummel T."/>
            <person name="Hoffmeister S."/>
            <person name="Daniel R."/>
            <person name="Durre P."/>
        </authorList>
    </citation>
    <scope>NUCLEOTIDE SEQUENCE [LARGE SCALE GENOMIC DNA]</scope>
    <source>
        <strain evidence="10 12">PTA-10522</strain>
    </source>
</reference>
<feature type="transmembrane region" description="Helical" evidence="7">
    <location>
        <begin position="229"/>
        <end position="251"/>
    </location>
</feature>
<feature type="transmembrane region" description="Helical" evidence="7">
    <location>
        <begin position="380"/>
        <end position="400"/>
    </location>
</feature>
<dbReference type="Proteomes" id="UP000077384">
    <property type="component" value="Unassembled WGS sequence"/>
</dbReference>
<dbReference type="RefSeq" id="WP_063602176.1">
    <property type="nucleotide sequence ID" value="NZ_LITQ01000033.1"/>
</dbReference>
<feature type="transmembrane region" description="Helical" evidence="7">
    <location>
        <begin position="84"/>
        <end position="104"/>
    </location>
</feature>
<evidence type="ECO:0000256" key="7">
    <source>
        <dbReference type="SAM" id="Phobius"/>
    </source>
</evidence>
<dbReference type="InterPro" id="IPR036259">
    <property type="entry name" value="MFS_trans_sf"/>
</dbReference>
<feature type="transmembrane region" description="Helical" evidence="7">
    <location>
        <begin position="263"/>
        <end position="283"/>
    </location>
</feature>
<dbReference type="Pfam" id="PF05977">
    <property type="entry name" value="MFS_3"/>
    <property type="match status" value="1"/>
</dbReference>
<feature type="transmembrane region" description="Helical" evidence="7">
    <location>
        <begin position="110"/>
        <end position="130"/>
    </location>
</feature>
<dbReference type="EMBL" id="LROR01000058">
    <property type="protein sequence ID" value="OBR92375.1"/>
    <property type="molecule type" value="Genomic_DNA"/>
</dbReference>
<evidence type="ECO:0000256" key="5">
    <source>
        <dbReference type="ARBA" id="ARBA00022989"/>
    </source>
</evidence>
<feature type="transmembrane region" description="Helical" evidence="7">
    <location>
        <begin position="21"/>
        <end position="39"/>
    </location>
</feature>
<feature type="transmembrane region" description="Helical" evidence="7">
    <location>
        <begin position="295"/>
        <end position="311"/>
    </location>
</feature>
<evidence type="ECO:0000313" key="11">
    <source>
        <dbReference type="Proteomes" id="UP000077384"/>
    </source>
</evidence>
<evidence type="ECO:0000313" key="9">
    <source>
        <dbReference type="EMBL" id="OAA89374.1"/>
    </source>
</evidence>
<dbReference type="CDD" id="cd06173">
    <property type="entry name" value="MFS_MefA_like"/>
    <property type="match status" value="1"/>
</dbReference>
<dbReference type="PATRIC" id="fig|1705578.3.peg.2495"/>
<dbReference type="GO" id="GO:0022857">
    <property type="term" value="F:transmembrane transporter activity"/>
    <property type="evidence" value="ECO:0007669"/>
    <property type="project" value="InterPro"/>
</dbReference>
<keyword evidence="12" id="KW-1185">Reference proteome</keyword>
<accession>A0A168QN46</accession>
<reference evidence="9 11" key="1">
    <citation type="journal article" date="2015" name="Biotechnol. Bioeng.">
        <title>Genome sequence and phenotypic characterization of Caulobacter segnis.</title>
        <authorList>
            <person name="Patel S."/>
            <person name="Fletcher B."/>
            <person name="Scott D.C."/>
            <person name="Ely B."/>
        </authorList>
    </citation>
    <scope>NUCLEOTIDE SEQUENCE [LARGE SCALE GENOMIC DNA]</scope>
    <source>
        <strain evidence="9 11">PS02</strain>
    </source>
</reference>
<dbReference type="PROSITE" id="PS50850">
    <property type="entry name" value="MFS"/>
    <property type="match status" value="1"/>
</dbReference>
<dbReference type="Gene3D" id="1.20.1250.20">
    <property type="entry name" value="MFS general substrate transporter like domains"/>
    <property type="match status" value="1"/>
</dbReference>